<reference evidence="5" key="1">
    <citation type="journal article" date="2021" name="Genome Biol. Evol.">
        <title>Genomic rearrangements and sequence evolution across brown algal organelles.</title>
        <authorList>
            <person name="Starko S."/>
            <person name="Bringloe T.T."/>
            <person name="Gomez M.S."/>
            <person name="Darby H."/>
            <person name="Graham S.W."/>
            <person name="Martone P.T."/>
        </authorList>
    </citation>
    <scope>NUCLEOTIDE SEQUENCE</scope>
</reference>
<comment type="similarity">
    <text evidence="1 4">Belongs to the universal ribosomal protein uL14 family.</text>
</comment>
<dbReference type="EMBL" id="MZ156064">
    <property type="protein sequence ID" value="QWK44952.1"/>
    <property type="molecule type" value="Genomic_DNA"/>
</dbReference>
<evidence type="ECO:0000256" key="2">
    <source>
        <dbReference type="ARBA" id="ARBA00022980"/>
    </source>
</evidence>
<evidence type="ECO:0000256" key="3">
    <source>
        <dbReference type="ARBA" id="ARBA00023274"/>
    </source>
</evidence>
<gene>
    <name evidence="5" type="primary">rpl14</name>
</gene>
<geneLocation type="mitochondrion" evidence="5"/>
<dbReference type="Gene3D" id="2.40.150.20">
    <property type="entry name" value="Ribosomal protein L14"/>
    <property type="match status" value="1"/>
</dbReference>
<dbReference type="Pfam" id="PF00238">
    <property type="entry name" value="Ribosomal_L14"/>
    <property type="match status" value="1"/>
</dbReference>
<keyword evidence="2 4" id="KW-0689">Ribosomal protein</keyword>
<dbReference type="SMART" id="SM01374">
    <property type="entry name" value="Ribosomal_L14"/>
    <property type="match status" value="1"/>
</dbReference>
<accession>A0A8F0FD00</accession>
<evidence type="ECO:0000313" key="5">
    <source>
        <dbReference type="EMBL" id="QWK44952.1"/>
    </source>
</evidence>
<sequence>MIRAQTLLKVVDNCGGKTARCIKVKGKSGKSAAYLGDIVIVSIQSLRKRYRSQVRVRVDKSEIYHGLVVQTQKFSRYSTGRGIRFGRNAIVLITSKNKILGSRISTFIPRKFRCLKWSKLGILGKGFI</sequence>
<protein>
    <submittedName>
        <fullName evidence="5">Ribosomal protein L14</fullName>
    </submittedName>
</protein>
<dbReference type="AlphaFoldDB" id="A0A8F0FD00"/>
<dbReference type="PANTHER" id="PTHR11761">
    <property type="entry name" value="50S/60S RIBOSOMAL PROTEIN L14/L23"/>
    <property type="match status" value="1"/>
</dbReference>
<name>A0A8F0FD00_9PHAE</name>
<dbReference type="InterPro" id="IPR000218">
    <property type="entry name" value="Ribosomal_uL14"/>
</dbReference>
<dbReference type="GO" id="GO:0003735">
    <property type="term" value="F:structural constituent of ribosome"/>
    <property type="evidence" value="ECO:0007669"/>
    <property type="project" value="InterPro"/>
</dbReference>
<dbReference type="CDD" id="cd00337">
    <property type="entry name" value="Ribosomal_uL14"/>
    <property type="match status" value="1"/>
</dbReference>
<organism evidence="5">
    <name type="scientific">Protohalopteris sp</name>
    <dbReference type="NCBI Taxonomy" id="2843287"/>
    <lineage>
        <taxon>Eukaryota</taxon>
        <taxon>Sar</taxon>
        <taxon>Stramenopiles</taxon>
        <taxon>Ochrophyta</taxon>
        <taxon>PX clade</taxon>
        <taxon>Phaeophyceae</taxon>
        <taxon>Sphacelariales</taxon>
        <taxon>Stypocaulaceae</taxon>
        <taxon>Protohalopteris</taxon>
    </lineage>
</organism>
<dbReference type="HAMAP" id="MF_01367">
    <property type="entry name" value="Ribosomal_uL14"/>
    <property type="match status" value="1"/>
</dbReference>
<dbReference type="GO" id="GO:0006412">
    <property type="term" value="P:translation"/>
    <property type="evidence" value="ECO:0007669"/>
    <property type="project" value="InterPro"/>
</dbReference>
<evidence type="ECO:0000256" key="1">
    <source>
        <dbReference type="ARBA" id="ARBA00010745"/>
    </source>
</evidence>
<evidence type="ECO:0000256" key="4">
    <source>
        <dbReference type="RuleBase" id="RU003949"/>
    </source>
</evidence>
<proteinExistence type="inferred from homology"/>
<dbReference type="PANTHER" id="PTHR11761:SF3">
    <property type="entry name" value="LARGE RIBOSOMAL SUBUNIT PROTEIN UL14M"/>
    <property type="match status" value="1"/>
</dbReference>
<keyword evidence="3 4" id="KW-0687">Ribonucleoprotein</keyword>
<dbReference type="GO" id="GO:0005762">
    <property type="term" value="C:mitochondrial large ribosomal subunit"/>
    <property type="evidence" value="ECO:0007669"/>
    <property type="project" value="TreeGrafter"/>
</dbReference>
<dbReference type="SUPFAM" id="SSF50193">
    <property type="entry name" value="Ribosomal protein L14"/>
    <property type="match status" value="1"/>
</dbReference>
<dbReference type="InterPro" id="IPR036853">
    <property type="entry name" value="Ribosomal_uL14_sf"/>
</dbReference>
<dbReference type="GO" id="GO:0070180">
    <property type="term" value="F:large ribosomal subunit rRNA binding"/>
    <property type="evidence" value="ECO:0007669"/>
    <property type="project" value="TreeGrafter"/>
</dbReference>
<keyword evidence="5" id="KW-0496">Mitochondrion</keyword>